<dbReference type="Gene3D" id="3.40.140.10">
    <property type="entry name" value="Cytidine Deaminase, domain 2"/>
    <property type="match status" value="1"/>
</dbReference>
<dbReference type="EC" id="3.5.4.26" evidence="5"/>
<comment type="catalytic activity">
    <reaction evidence="10">
        <text>2,5-diamino-6-hydroxy-4-(5-phosphoribosylamino)-pyrimidine + H2O + H(+) = 5-amino-6-(5-phospho-D-ribosylamino)uracil + NH4(+)</text>
        <dbReference type="Rhea" id="RHEA:21868"/>
        <dbReference type="ChEBI" id="CHEBI:15377"/>
        <dbReference type="ChEBI" id="CHEBI:15378"/>
        <dbReference type="ChEBI" id="CHEBI:28938"/>
        <dbReference type="ChEBI" id="CHEBI:58453"/>
        <dbReference type="ChEBI" id="CHEBI:58614"/>
        <dbReference type="EC" id="3.5.4.26"/>
    </reaction>
</comment>
<keyword evidence="7" id="KW-0521">NADP</keyword>
<keyword evidence="8" id="KW-0560">Oxidoreductase</keyword>
<dbReference type="SUPFAM" id="SSF53927">
    <property type="entry name" value="Cytidine deaminase-like"/>
    <property type="match status" value="1"/>
</dbReference>
<dbReference type="PROSITE" id="PS51747">
    <property type="entry name" value="CYT_DCMP_DEAMINASES_2"/>
    <property type="match status" value="1"/>
</dbReference>
<sequence length="331" mass="35264">MRPHVLASCAVSLDGFLDDATPQRRILSGPADLDRVDEERAKVDAILVGAGTVRADDPRLLVRAPERRAARTARGLPESPLRVVLTTRALPDGARIRSGPAETITLAGTPGEVLDELGCRGVVRLMVEGGASVLREFLSAGAVDELQLVLAPQLVGEGPRFTGGGRAPHLVGTRTIGEDVLLRYRFGDADDRHLAEACVLAENCPPSATAFSVGCVVVADDGTVLGSGWSRRDHPLDHAEEGVLRALGNDPRLRRATLYSSLEPCGARASRPDPCAALIARAGIPRVVHAWREPPEFVAAPSGTEQLEAAGTEVRHVPRWEPLARMCAARR</sequence>
<evidence type="ECO:0000256" key="6">
    <source>
        <dbReference type="ARBA" id="ARBA00019930"/>
    </source>
</evidence>
<comment type="function">
    <text evidence="1">Converts 2,5-diamino-6-(ribosylamino)-4(3h)-pyrimidinone 5'-phosphate into 5-amino-6-(ribosylamino)-2,4(1h,3h)-pyrimidinedione 5'-phosphate.</text>
</comment>
<dbReference type="PANTHER" id="PTHR38011:SF7">
    <property type="entry name" value="2,5-DIAMINO-6-RIBOSYLAMINO-4(3H)-PYRIMIDINONE 5'-PHOSPHATE REDUCTASE"/>
    <property type="match status" value="1"/>
</dbReference>
<name>A0ABT7M5S1_9PSEU</name>
<accession>A0ABT7M5S1</accession>
<evidence type="ECO:0000256" key="8">
    <source>
        <dbReference type="ARBA" id="ARBA00023002"/>
    </source>
</evidence>
<evidence type="ECO:0000256" key="2">
    <source>
        <dbReference type="ARBA" id="ARBA00004882"/>
    </source>
</evidence>
<comment type="similarity">
    <text evidence="4">In the C-terminal section; belongs to the HTP reductase family.</text>
</comment>
<dbReference type="InterPro" id="IPR050765">
    <property type="entry name" value="Riboflavin_Biosynth_HTPR"/>
</dbReference>
<dbReference type="InterPro" id="IPR002125">
    <property type="entry name" value="CMP_dCMP_dom"/>
</dbReference>
<feature type="domain" description="CMP/dCMP-type deaminase" evidence="11">
    <location>
        <begin position="188"/>
        <end position="315"/>
    </location>
</feature>
<proteinExistence type="inferred from homology"/>
<dbReference type="InterPro" id="IPR016193">
    <property type="entry name" value="Cytidine_deaminase-like"/>
</dbReference>
<evidence type="ECO:0000256" key="10">
    <source>
        <dbReference type="ARBA" id="ARBA00049886"/>
    </source>
</evidence>
<dbReference type="Pfam" id="PF00383">
    <property type="entry name" value="dCMP_cyt_deam_1"/>
    <property type="match status" value="1"/>
</dbReference>
<dbReference type="Proteomes" id="UP001231924">
    <property type="component" value="Unassembled WGS sequence"/>
</dbReference>
<evidence type="ECO:0000256" key="3">
    <source>
        <dbReference type="ARBA" id="ARBA00005259"/>
    </source>
</evidence>
<reference evidence="12 13" key="1">
    <citation type="submission" date="2023-06" db="EMBL/GenBank/DDBJ databases">
        <title>Actinomycetospora Odt1-22.</title>
        <authorList>
            <person name="Supong K."/>
        </authorList>
    </citation>
    <scope>NUCLEOTIDE SEQUENCE [LARGE SCALE GENOMIC DNA]</scope>
    <source>
        <strain evidence="12 13">Odt1-22</strain>
    </source>
</reference>
<gene>
    <name evidence="12" type="ORF">QRT03_08590</name>
</gene>
<dbReference type="PANTHER" id="PTHR38011">
    <property type="entry name" value="DIHYDROFOLATE REDUCTASE FAMILY PROTEIN (AFU_ORTHOLOGUE AFUA_8G06820)"/>
    <property type="match status" value="1"/>
</dbReference>
<dbReference type="RefSeq" id="WP_286052240.1">
    <property type="nucleotide sequence ID" value="NZ_JASVWF010000002.1"/>
</dbReference>
<evidence type="ECO:0000313" key="12">
    <source>
        <dbReference type="EMBL" id="MDL5156008.1"/>
    </source>
</evidence>
<dbReference type="Gene3D" id="3.40.430.10">
    <property type="entry name" value="Dihydrofolate Reductase, subunit A"/>
    <property type="match status" value="2"/>
</dbReference>
<organism evidence="12 13">
    <name type="scientific">Actinomycetospora termitidis</name>
    <dbReference type="NCBI Taxonomy" id="3053470"/>
    <lineage>
        <taxon>Bacteria</taxon>
        <taxon>Bacillati</taxon>
        <taxon>Actinomycetota</taxon>
        <taxon>Actinomycetes</taxon>
        <taxon>Pseudonocardiales</taxon>
        <taxon>Pseudonocardiaceae</taxon>
        <taxon>Actinomycetospora</taxon>
    </lineage>
</organism>
<evidence type="ECO:0000313" key="13">
    <source>
        <dbReference type="Proteomes" id="UP001231924"/>
    </source>
</evidence>
<evidence type="ECO:0000256" key="4">
    <source>
        <dbReference type="ARBA" id="ARBA00007417"/>
    </source>
</evidence>
<comment type="catalytic activity">
    <reaction evidence="9">
        <text>5-amino-6-(5-phospho-D-ribitylamino)uracil + NADP(+) = 5-amino-6-(5-phospho-D-ribosylamino)uracil + NADPH + H(+)</text>
        <dbReference type="Rhea" id="RHEA:17845"/>
        <dbReference type="ChEBI" id="CHEBI:15378"/>
        <dbReference type="ChEBI" id="CHEBI:57783"/>
        <dbReference type="ChEBI" id="CHEBI:58349"/>
        <dbReference type="ChEBI" id="CHEBI:58421"/>
        <dbReference type="ChEBI" id="CHEBI:58453"/>
        <dbReference type="EC" id="1.1.1.193"/>
    </reaction>
</comment>
<comment type="pathway">
    <text evidence="2">Cofactor biosynthesis; riboflavin biosynthesis; 5-amino-6-(D-ribitylamino)uracil from GTP: step 2/4.</text>
</comment>
<dbReference type="InterPro" id="IPR024072">
    <property type="entry name" value="DHFR-like_dom_sf"/>
</dbReference>
<comment type="caution">
    <text evidence="12">The sequence shown here is derived from an EMBL/GenBank/DDBJ whole genome shotgun (WGS) entry which is preliminary data.</text>
</comment>
<dbReference type="Pfam" id="PF01872">
    <property type="entry name" value="RibD_C"/>
    <property type="match status" value="1"/>
</dbReference>
<evidence type="ECO:0000256" key="9">
    <source>
        <dbReference type="ARBA" id="ARBA00049861"/>
    </source>
</evidence>
<evidence type="ECO:0000256" key="1">
    <source>
        <dbReference type="ARBA" id="ARBA00002151"/>
    </source>
</evidence>
<evidence type="ECO:0000256" key="5">
    <source>
        <dbReference type="ARBA" id="ARBA00012766"/>
    </source>
</evidence>
<dbReference type="InterPro" id="IPR002734">
    <property type="entry name" value="RibDG_C"/>
</dbReference>
<comment type="similarity">
    <text evidence="3">In the N-terminal section; belongs to the cytidine and deoxycytidylate deaminase family.</text>
</comment>
<protein>
    <recommendedName>
        <fullName evidence="6">Riboflavin biosynthesis protein RibD</fullName>
        <ecNumber evidence="5">3.5.4.26</ecNumber>
    </recommendedName>
</protein>
<keyword evidence="13" id="KW-1185">Reference proteome</keyword>
<dbReference type="EMBL" id="JASVWF010000002">
    <property type="protein sequence ID" value="MDL5156008.1"/>
    <property type="molecule type" value="Genomic_DNA"/>
</dbReference>
<dbReference type="SUPFAM" id="SSF53597">
    <property type="entry name" value="Dihydrofolate reductase-like"/>
    <property type="match status" value="1"/>
</dbReference>
<evidence type="ECO:0000259" key="11">
    <source>
        <dbReference type="PROSITE" id="PS51747"/>
    </source>
</evidence>
<evidence type="ECO:0000256" key="7">
    <source>
        <dbReference type="ARBA" id="ARBA00022857"/>
    </source>
</evidence>